<evidence type="ECO:0000259" key="3">
    <source>
        <dbReference type="PROSITE" id="PS50844"/>
    </source>
</evidence>
<evidence type="ECO:0000259" key="4">
    <source>
        <dbReference type="PROSITE" id="PS51371"/>
    </source>
</evidence>
<dbReference type="InterPro" id="IPR006190">
    <property type="entry name" value="SAF_AFP_Neu5Ac"/>
</dbReference>
<dbReference type="CDD" id="cd11615">
    <property type="entry name" value="SAF_NeuB_like"/>
    <property type="match status" value="1"/>
</dbReference>
<dbReference type="Gene3D" id="3.20.20.70">
    <property type="entry name" value="Aldolase class I"/>
    <property type="match status" value="1"/>
</dbReference>
<organism evidence="5 6">
    <name type="scientific">Exobacillus caeni</name>
    <dbReference type="NCBI Taxonomy" id="2574798"/>
    <lineage>
        <taxon>Bacteria</taxon>
        <taxon>Bacillati</taxon>
        <taxon>Bacillota</taxon>
        <taxon>Bacilli</taxon>
        <taxon>Bacillales</taxon>
        <taxon>Guptibacillaceae</taxon>
        <taxon>Exobacillus</taxon>
    </lineage>
</organism>
<accession>A0A5R9F5U5</accession>
<dbReference type="Pfam" id="PF01261">
    <property type="entry name" value="AP_endonuc_2"/>
    <property type="match status" value="1"/>
</dbReference>
<comment type="caution">
    <text evidence="5">The sequence shown here is derived from an EMBL/GenBank/DDBJ whole genome shotgun (WGS) entry which is preliminary data.</text>
</comment>
<dbReference type="Pfam" id="PF08666">
    <property type="entry name" value="SAF"/>
    <property type="match status" value="1"/>
</dbReference>
<dbReference type="OrthoDB" id="9814210at2"/>
<evidence type="ECO:0000313" key="6">
    <source>
        <dbReference type="Proteomes" id="UP000308230"/>
    </source>
</evidence>
<evidence type="ECO:0000256" key="2">
    <source>
        <dbReference type="PROSITE-ProRule" id="PRU00703"/>
    </source>
</evidence>
<dbReference type="Gene3D" id="3.10.580.10">
    <property type="entry name" value="CBS-domain"/>
    <property type="match status" value="1"/>
</dbReference>
<dbReference type="SUPFAM" id="SSF51658">
    <property type="entry name" value="Xylose isomerase-like"/>
    <property type="match status" value="1"/>
</dbReference>
<dbReference type="PROSITE" id="PS51371">
    <property type="entry name" value="CBS"/>
    <property type="match status" value="1"/>
</dbReference>
<dbReference type="SUPFAM" id="SSF51569">
    <property type="entry name" value="Aldolase"/>
    <property type="match status" value="1"/>
</dbReference>
<dbReference type="EMBL" id="SWLG01000027">
    <property type="protein sequence ID" value="TLS35165.1"/>
    <property type="molecule type" value="Genomic_DNA"/>
</dbReference>
<dbReference type="Pfam" id="PF03102">
    <property type="entry name" value="NeuB"/>
    <property type="match status" value="1"/>
</dbReference>
<dbReference type="Gene3D" id="3.20.20.150">
    <property type="entry name" value="Divalent-metal-dependent TIM barrel enzymes"/>
    <property type="match status" value="1"/>
</dbReference>
<evidence type="ECO:0000256" key="1">
    <source>
        <dbReference type="ARBA" id="ARBA00023122"/>
    </source>
</evidence>
<dbReference type="SUPFAM" id="SSF54631">
    <property type="entry name" value="CBS-domain pair"/>
    <property type="match status" value="1"/>
</dbReference>
<dbReference type="SMART" id="SM00858">
    <property type="entry name" value="SAF"/>
    <property type="match status" value="1"/>
</dbReference>
<dbReference type="GO" id="GO:0047444">
    <property type="term" value="F:N-acylneuraminate-9-phosphate synthase activity"/>
    <property type="evidence" value="ECO:0007669"/>
    <property type="project" value="TreeGrafter"/>
</dbReference>
<dbReference type="PROSITE" id="PS50844">
    <property type="entry name" value="AFP_LIKE"/>
    <property type="match status" value="1"/>
</dbReference>
<proteinExistence type="predicted"/>
<dbReference type="InterPro" id="IPR051690">
    <property type="entry name" value="PseI-like"/>
</dbReference>
<reference evidence="5 6" key="1">
    <citation type="submission" date="2019-04" db="EMBL/GenBank/DDBJ databases">
        <title>Bacillus caeni sp. nov., a bacterium isolated from mangrove sediment.</title>
        <authorList>
            <person name="Huang H."/>
            <person name="Mo K."/>
            <person name="Hu Y."/>
        </authorList>
    </citation>
    <scope>NUCLEOTIDE SEQUENCE [LARGE SCALE GENOMIC DNA]</scope>
    <source>
        <strain evidence="5 6">HB172195</strain>
    </source>
</reference>
<dbReference type="InterPro" id="IPR013022">
    <property type="entry name" value="Xyl_isomerase-like_TIM-brl"/>
</dbReference>
<dbReference type="InterPro" id="IPR013785">
    <property type="entry name" value="Aldolase_TIM"/>
</dbReference>
<gene>
    <name evidence="5" type="ORF">FCL54_21835</name>
</gene>
<dbReference type="AlphaFoldDB" id="A0A5R9F5U5"/>
<name>A0A5R9F5U5_9BACL</name>
<sequence>MIIDKNIKKYIVYSQDSIVNALKKISDNKEQIIFSVDEYGVLEGVLTDGDFRRWIVKQENIDLNQPVELAVNKNYRYVNKEESNENIEKLFEEKIGFIPVVDEKHHLVAIAKRDSNKMEIGDFVLDENSPSFLIAEIGNNHNGSLEIAKTLIDKAVEAGADCAKFQLRNLNSLYKNAGNANDASEDLGSQYTLDLLSRFQLSNEKMIEAFEYCKSKGILPLCTPWDSESLQLLEEYGMPAYKLASADLTNHELLIEMARTGKPLICSTGMSKEDEIKKAVRILKREGAPYVLLHCNSTYPAPFKDVHLNYMDRLTEIGQCLVGYSGHERGINVAIAAVSKGAKVIEKHFTLDRNMEGNDHKVSLLPDEFKMMVQAIREVELALGTSQERIMSQGELINRENLAKSLVINCDLKEGEIIEEQMIEIKSPGKGLQPNRKAELIGKPAKRDFKPGEFFYESDLKEEFVKPKEHYQFGHRWGVPVRYHDFKSILEKTSPDFLEFHLSYKDLDENLDDYFDSVYDMDFVVHMPELFAGDHLLDFCSFDEEYRQHSVKEAQRVINITRELQKYFSKSRRTLIVTNMGGFTKDAPLAPSERQKYYDLIEKSLSELDMEGVEIIPQTMPPFPWHFGGQRYQNLFMDPADTVAFCERNNMRVCFDTSHSKLACNYHNWSFAEFIKQIGPYTAYLHIVDAEGVDGEGLQIGEGEIDFPALVEGLLKYASNAAFIPEIWQGHKNNGEGFWIALNRLEEAYQTVKNTN</sequence>
<dbReference type="RefSeq" id="WP_138129333.1">
    <property type="nucleotide sequence ID" value="NZ_SWLG01000027.1"/>
</dbReference>
<dbReference type="GO" id="GO:0016051">
    <property type="term" value="P:carbohydrate biosynthetic process"/>
    <property type="evidence" value="ECO:0007669"/>
    <property type="project" value="InterPro"/>
</dbReference>
<dbReference type="InterPro" id="IPR013974">
    <property type="entry name" value="SAF"/>
</dbReference>
<feature type="domain" description="AFP-like" evidence="3">
    <location>
        <begin position="405"/>
        <end position="463"/>
    </location>
</feature>
<dbReference type="InterPro" id="IPR036732">
    <property type="entry name" value="AFP_Neu5c_C_sf"/>
</dbReference>
<dbReference type="Proteomes" id="UP000308230">
    <property type="component" value="Unassembled WGS sequence"/>
</dbReference>
<dbReference type="SUPFAM" id="SSF51269">
    <property type="entry name" value="AFP III-like domain"/>
    <property type="match status" value="1"/>
</dbReference>
<dbReference type="InterPro" id="IPR013132">
    <property type="entry name" value="PseI/NeuA/B-like_N"/>
</dbReference>
<feature type="domain" description="CBS" evidence="4">
    <location>
        <begin position="3"/>
        <end position="63"/>
    </location>
</feature>
<protein>
    <submittedName>
        <fullName evidence="5">Acetylneuraminic acid synthetase</fullName>
    </submittedName>
</protein>
<dbReference type="InterPro" id="IPR046342">
    <property type="entry name" value="CBS_dom_sf"/>
</dbReference>
<evidence type="ECO:0000313" key="5">
    <source>
        <dbReference type="EMBL" id="TLS35165.1"/>
    </source>
</evidence>
<dbReference type="InterPro" id="IPR036237">
    <property type="entry name" value="Xyl_isomerase-like_sf"/>
</dbReference>
<dbReference type="PANTHER" id="PTHR42966:SF3">
    <property type="entry name" value="BLR5971 PROTEIN"/>
    <property type="match status" value="1"/>
</dbReference>
<keyword evidence="6" id="KW-1185">Reference proteome</keyword>
<keyword evidence="1 2" id="KW-0129">CBS domain</keyword>
<dbReference type="PANTHER" id="PTHR42966">
    <property type="entry name" value="N-ACETYLNEURAMINATE SYNTHASE"/>
    <property type="match status" value="1"/>
</dbReference>
<dbReference type="Gene3D" id="3.90.1210.10">
    <property type="entry name" value="Antifreeze-like/N-acetylneuraminic acid synthase C-terminal domain"/>
    <property type="match status" value="1"/>
</dbReference>
<dbReference type="InterPro" id="IPR057736">
    <property type="entry name" value="SAF_PseI/NeuA/NeuB"/>
</dbReference>
<dbReference type="InterPro" id="IPR000644">
    <property type="entry name" value="CBS_dom"/>
</dbReference>